<keyword evidence="2 6" id="KW-0808">Transferase</keyword>
<dbReference type="RefSeq" id="WP_145065206.1">
    <property type="nucleotide sequence ID" value="NZ_CP036287.1"/>
</dbReference>
<keyword evidence="7" id="KW-1185">Reference proteome</keyword>
<dbReference type="GO" id="GO:0004644">
    <property type="term" value="F:phosphoribosylglycinamide formyltransferase activity"/>
    <property type="evidence" value="ECO:0007669"/>
    <property type="project" value="UniProtKB-UniRule"/>
</dbReference>
<gene>
    <name evidence="6" type="primary">purN</name>
    <name evidence="6" type="ORF">Pla133_23000</name>
</gene>
<evidence type="ECO:0000256" key="3">
    <source>
        <dbReference type="ARBA" id="ARBA00022755"/>
    </source>
</evidence>
<accession>A0A518BJR8</accession>
<feature type="domain" description="Formyl transferase N-terminal" evidence="5">
    <location>
        <begin position="5"/>
        <end position="187"/>
    </location>
</feature>
<dbReference type="Pfam" id="PF00551">
    <property type="entry name" value="Formyl_trans_N"/>
    <property type="match status" value="1"/>
</dbReference>
<evidence type="ECO:0000256" key="1">
    <source>
        <dbReference type="ARBA" id="ARBA00005054"/>
    </source>
</evidence>
<reference evidence="6 7" key="1">
    <citation type="submission" date="2019-02" db="EMBL/GenBank/DDBJ databases">
        <title>Deep-cultivation of Planctomycetes and their phenomic and genomic characterization uncovers novel biology.</title>
        <authorList>
            <person name="Wiegand S."/>
            <person name="Jogler M."/>
            <person name="Boedeker C."/>
            <person name="Pinto D."/>
            <person name="Vollmers J."/>
            <person name="Rivas-Marin E."/>
            <person name="Kohn T."/>
            <person name="Peeters S.H."/>
            <person name="Heuer A."/>
            <person name="Rast P."/>
            <person name="Oberbeckmann S."/>
            <person name="Bunk B."/>
            <person name="Jeske O."/>
            <person name="Meyerdierks A."/>
            <person name="Storesund J.E."/>
            <person name="Kallscheuer N."/>
            <person name="Luecker S."/>
            <person name="Lage O.M."/>
            <person name="Pohl T."/>
            <person name="Merkel B.J."/>
            <person name="Hornburger P."/>
            <person name="Mueller R.-W."/>
            <person name="Bruemmer F."/>
            <person name="Labrenz M."/>
            <person name="Spormann A.M."/>
            <person name="Op den Camp H."/>
            <person name="Overmann J."/>
            <person name="Amann R."/>
            <person name="Jetten M.S.M."/>
            <person name="Mascher T."/>
            <person name="Medema M.H."/>
            <person name="Devos D.P."/>
            <person name="Kaster A.-K."/>
            <person name="Ovreas L."/>
            <person name="Rohde M."/>
            <person name="Galperin M.Y."/>
            <person name="Jogler C."/>
        </authorList>
    </citation>
    <scope>NUCLEOTIDE SEQUENCE [LARGE SCALE GENOMIC DNA]</scope>
    <source>
        <strain evidence="6 7">Pla133</strain>
    </source>
</reference>
<proteinExistence type="predicted"/>
<dbReference type="InterPro" id="IPR004607">
    <property type="entry name" value="GART"/>
</dbReference>
<dbReference type="EMBL" id="CP036287">
    <property type="protein sequence ID" value="QDU67222.1"/>
    <property type="molecule type" value="Genomic_DNA"/>
</dbReference>
<dbReference type="SUPFAM" id="SSF53328">
    <property type="entry name" value="Formyltransferase"/>
    <property type="match status" value="1"/>
</dbReference>
<dbReference type="EC" id="2.1.2.2" evidence="4"/>
<dbReference type="CDD" id="cd08645">
    <property type="entry name" value="FMT_core_GART"/>
    <property type="match status" value="1"/>
</dbReference>
<evidence type="ECO:0000259" key="5">
    <source>
        <dbReference type="Pfam" id="PF00551"/>
    </source>
</evidence>
<dbReference type="InterPro" id="IPR002376">
    <property type="entry name" value="Formyl_transf_N"/>
</dbReference>
<dbReference type="GO" id="GO:0005829">
    <property type="term" value="C:cytosol"/>
    <property type="evidence" value="ECO:0007669"/>
    <property type="project" value="TreeGrafter"/>
</dbReference>
<name>A0A518BJR8_9BACT</name>
<evidence type="ECO:0000256" key="2">
    <source>
        <dbReference type="ARBA" id="ARBA00022679"/>
    </source>
</evidence>
<evidence type="ECO:0000313" key="7">
    <source>
        <dbReference type="Proteomes" id="UP000316921"/>
    </source>
</evidence>
<evidence type="ECO:0000313" key="6">
    <source>
        <dbReference type="EMBL" id="QDU67222.1"/>
    </source>
</evidence>
<dbReference type="PANTHER" id="PTHR43369:SF2">
    <property type="entry name" value="PHOSPHORIBOSYLGLYCINAMIDE FORMYLTRANSFERASE"/>
    <property type="match status" value="1"/>
</dbReference>
<sequence length="207" mass="21989">MSPSRIAVLISGTGRSLENLLRVCAAGELDAEVGLVVADRGKLRGLEIAEAASVPTQVIRPRDCDGPEDFSAQVFDAVEAAACGTVVLAGFLRHLPIPAGWLGRVLNIHPSLLPAHGGKGFWGDHVHRSVLEAGDAVTGCTVHYVDNVFDAGPIILQRRVDVRPDDDVHSLAGRVFDEECIALPEALRQHLAGEVRFVAGRVVRGDG</sequence>
<dbReference type="Proteomes" id="UP000316921">
    <property type="component" value="Chromosome"/>
</dbReference>
<organism evidence="6 7">
    <name type="scientific">Engelhardtia mirabilis</name>
    <dbReference type="NCBI Taxonomy" id="2528011"/>
    <lineage>
        <taxon>Bacteria</taxon>
        <taxon>Pseudomonadati</taxon>
        <taxon>Planctomycetota</taxon>
        <taxon>Planctomycetia</taxon>
        <taxon>Planctomycetia incertae sedis</taxon>
        <taxon>Engelhardtia</taxon>
    </lineage>
</organism>
<dbReference type="AlphaFoldDB" id="A0A518BJR8"/>
<dbReference type="NCBIfam" id="TIGR00639">
    <property type="entry name" value="PurN"/>
    <property type="match status" value="1"/>
</dbReference>
<dbReference type="PANTHER" id="PTHR43369">
    <property type="entry name" value="PHOSPHORIBOSYLGLYCINAMIDE FORMYLTRANSFERASE"/>
    <property type="match status" value="1"/>
</dbReference>
<comment type="pathway">
    <text evidence="1">Purine metabolism; IMP biosynthesis via de novo pathway; N(2)-formyl-N(1)-(5-phospho-D-ribosyl)glycinamide from N(1)-(5-phospho-D-ribosyl)glycinamide (10-formyl THF route): step 1/1.</text>
</comment>
<dbReference type="GO" id="GO:0006189">
    <property type="term" value="P:'de novo' IMP biosynthetic process"/>
    <property type="evidence" value="ECO:0007669"/>
    <property type="project" value="InterPro"/>
</dbReference>
<dbReference type="KEGG" id="pbap:Pla133_23000"/>
<dbReference type="InterPro" id="IPR036477">
    <property type="entry name" value="Formyl_transf_N_sf"/>
</dbReference>
<dbReference type="Gene3D" id="3.40.50.170">
    <property type="entry name" value="Formyl transferase, N-terminal domain"/>
    <property type="match status" value="1"/>
</dbReference>
<keyword evidence="3" id="KW-0658">Purine biosynthesis</keyword>
<protein>
    <recommendedName>
        <fullName evidence="4">Phosphoribosylglycinamide formyltransferase</fullName>
        <ecNumber evidence="4">2.1.2.2</ecNumber>
    </recommendedName>
</protein>
<evidence type="ECO:0000256" key="4">
    <source>
        <dbReference type="NCBIfam" id="TIGR00639"/>
    </source>
</evidence>